<feature type="domain" description="MgtC/SapB/SrpB/YhiD N-terminal" evidence="2">
    <location>
        <begin position="13"/>
        <end position="139"/>
    </location>
</feature>
<reference evidence="5" key="1">
    <citation type="journal article" date="2019" name="Int. J. Syst. Evol. Microbiol.">
        <title>The Global Catalogue of Microorganisms (GCM) 10K type strain sequencing project: providing services to taxonomists for standard genome sequencing and annotation.</title>
        <authorList>
            <consortium name="The Broad Institute Genomics Platform"/>
            <consortium name="The Broad Institute Genome Sequencing Center for Infectious Disease"/>
            <person name="Wu L."/>
            <person name="Ma J."/>
        </authorList>
    </citation>
    <scope>NUCLEOTIDE SEQUENCE [LARGE SCALE GENOMIC DNA]</scope>
    <source>
        <strain evidence="5">CGMCC 1.10188</strain>
    </source>
</reference>
<dbReference type="InterPro" id="IPR025105">
    <property type="entry name" value="DUF4010"/>
</dbReference>
<evidence type="ECO:0008006" key="6">
    <source>
        <dbReference type="Google" id="ProtNLM"/>
    </source>
</evidence>
<protein>
    <recommendedName>
        <fullName evidence="6">DUF4010 domain-containing protein</fullName>
    </recommendedName>
</protein>
<sequence>MPEIAVPTPYLDLASALAIGALIGFEREKHKADQHLRGAMGLRSFIIAALAGAAGALVTTALNSPWPLVAVLIGVAAVVVASHVEAAVHDPSKLGATTELAAIATTALAALAVLGHRDMAVPLAVACAAALAFKAPLKRMVAGFGRDDIHGMMKLLIASFIVLPLLPDRTLDPWDAINPYRLWLLVILITALSLVGYVAVRRYGARTGTLMTALAGALVSSTAVTLSLARHARTGDIATRRAAAGGILAGWTVMALRVAVLLAAVNSAILLLLWPVLAALIAPALAGALWLLVLRQAPSVAPVVPAKGDGAPSADQASAAPAAEVRTSVDNPFSLGPAIRFAVLMAAIMLVSALAERYLAPTALVAVGALSGLADVDAITVSMAERSIGDASRINLAAAAIVAAAVVNTAVKYGLALTAGGRGLAWLLAPATAAALLAAIAAAVLRL</sequence>
<dbReference type="Proteomes" id="UP000603352">
    <property type="component" value="Unassembled WGS sequence"/>
</dbReference>
<feature type="transmembrane region" description="Helical" evidence="1">
    <location>
        <begin position="271"/>
        <end position="293"/>
    </location>
</feature>
<comment type="caution">
    <text evidence="4">The sequence shown here is derived from an EMBL/GenBank/DDBJ whole genome shotgun (WGS) entry which is preliminary data.</text>
</comment>
<dbReference type="InterPro" id="IPR049177">
    <property type="entry name" value="MgtC_SapB_SrpB_YhiD_N"/>
</dbReference>
<dbReference type="Pfam" id="PF13194">
    <property type="entry name" value="DUF4010"/>
    <property type="match status" value="1"/>
</dbReference>
<name>A0ABQ1IA27_9PROT</name>
<evidence type="ECO:0000259" key="3">
    <source>
        <dbReference type="Pfam" id="PF13194"/>
    </source>
</evidence>
<feature type="transmembrane region" description="Helical" evidence="1">
    <location>
        <begin position="338"/>
        <end position="355"/>
    </location>
</feature>
<organism evidence="4 5">
    <name type="scientific">Tistrella bauzanensis</name>
    <dbReference type="NCBI Taxonomy" id="657419"/>
    <lineage>
        <taxon>Bacteria</taxon>
        <taxon>Pseudomonadati</taxon>
        <taxon>Pseudomonadota</taxon>
        <taxon>Alphaproteobacteria</taxon>
        <taxon>Geminicoccales</taxon>
        <taxon>Geminicoccaceae</taxon>
        <taxon>Tistrella</taxon>
    </lineage>
</organism>
<evidence type="ECO:0000256" key="1">
    <source>
        <dbReference type="SAM" id="Phobius"/>
    </source>
</evidence>
<keyword evidence="5" id="KW-1185">Reference proteome</keyword>
<accession>A0ABQ1IA27</accession>
<feature type="transmembrane region" description="Helical" evidence="1">
    <location>
        <begin position="149"/>
        <end position="167"/>
    </location>
</feature>
<keyword evidence="1" id="KW-0812">Transmembrane</keyword>
<feature type="transmembrane region" description="Helical" evidence="1">
    <location>
        <begin position="242"/>
        <end position="264"/>
    </location>
</feature>
<feature type="transmembrane region" description="Helical" evidence="1">
    <location>
        <begin position="182"/>
        <end position="200"/>
    </location>
</feature>
<gene>
    <name evidence="4" type="ORF">GCM10011505_07130</name>
</gene>
<feature type="domain" description="DUF4010" evidence="3">
    <location>
        <begin position="187"/>
        <end position="420"/>
    </location>
</feature>
<feature type="transmembrane region" description="Helical" evidence="1">
    <location>
        <begin position="68"/>
        <end position="87"/>
    </location>
</feature>
<dbReference type="Pfam" id="PF02308">
    <property type="entry name" value="MgtC"/>
    <property type="match status" value="1"/>
</dbReference>
<keyword evidence="1" id="KW-0472">Membrane</keyword>
<dbReference type="PANTHER" id="PTHR39084:SF1">
    <property type="entry name" value="DUF4010 DOMAIN-CONTAINING PROTEIN"/>
    <property type="match status" value="1"/>
</dbReference>
<proteinExistence type="predicted"/>
<evidence type="ECO:0000313" key="4">
    <source>
        <dbReference type="EMBL" id="GGB28452.1"/>
    </source>
</evidence>
<dbReference type="PANTHER" id="PTHR39084">
    <property type="entry name" value="MEMBRANE PROTEIN-RELATED"/>
    <property type="match status" value="1"/>
</dbReference>
<dbReference type="EMBL" id="BMDZ01000005">
    <property type="protein sequence ID" value="GGB28452.1"/>
    <property type="molecule type" value="Genomic_DNA"/>
</dbReference>
<feature type="transmembrane region" description="Helical" evidence="1">
    <location>
        <begin position="119"/>
        <end position="137"/>
    </location>
</feature>
<feature type="transmembrane region" description="Helical" evidence="1">
    <location>
        <begin position="94"/>
        <end position="113"/>
    </location>
</feature>
<evidence type="ECO:0000313" key="5">
    <source>
        <dbReference type="Proteomes" id="UP000603352"/>
    </source>
</evidence>
<keyword evidence="1" id="KW-1133">Transmembrane helix</keyword>
<feature type="transmembrane region" description="Helical" evidence="1">
    <location>
        <begin position="394"/>
        <end position="411"/>
    </location>
</feature>
<feature type="transmembrane region" description="Helical" evidence="1">
    <location>
        <begin position="423"/>
        <end position="445"/>
    </location>
</feature>
<evidence type="ECO:0000259" key="2">
    <source>
        <dbReference type="Pfam" id="PF02308"/>
    </source>
</evidence>
<feature type="transmembrane region" description="Helical" evidence="1">
    <location>
        <begin position="6"/>
        <end position="25"/>
    </location>
</feature>
<dbReference type="RefSeq" id="WP_188574978.1">
    <property type="nucleotide sequence ID" value="NZ_BMDZ01000005.1"/>
</dbReference>
<feature type="transmembrane region" description="Helical" evidence="1">
    <location>
        <begin position="212"/>
        <end position="230"/>
    </location>
</feature>
<feature type="transmembrane region" description="Helical" evidence="1">
    <location>
        <begin position="45"/>
        <end position="62"/>
    </location>
</feature>